<dbReference type="Gene3D" id="3.90.228.10">
    <property type="match status" value="1"/>
</dbReference>
<dbReference type="AlphaFoldDB" id="A0A8C8JPT9"/>
<dbReference type="InterPro" id="IPR056226">
    <property type="entry name" value="WH_PARP12"/>
</dbReference>
<feature type="zinc finger region" description="C3H1-type" evidence="11">
    <location>
        <begin position="224"/>
        <end position="246"/>
    </location>
</feature>
<protein>
    <recommendedName>
        <fullName evidence="17">Poly [ADP-ribose] polymerase 12-like</fullName>
    </recommendedName>
</protein>
<dbReference type="InterPro" id="IPR004170">
    <property type="entry name" value="WWE_dom"/>
</dbReference>
<evidence type="ECO:0000256" key="5">
    <source>
        <dbReference type="ARBA" id="ARBA00022723"/>
    </source>
</evidence>
<comment type="subcellular location">
    <subcellularLocation>
        <location evidence="2">Cytoplasm</location>
    </subcellularLocation>
    <subcellularLocation>
        <location evidence="1">Nucleus</location>
    </subcellularLocation>
</comment>
<dbReference type="GO" id="GO:0005634">
    <property type="term" value="C:nucleus"/>
    <property type="evidence" value="ECO:0007669"/>
    <property type="project" value="UniProtKB-SubCell"/>
</dbReference>
<comment type="similarity">
    <text evidence="10">Belongs to the ARTD/PARP family.</text>
</comment>
<keyword evidence="4" id="KW-0597">Phosphoprotein</keyword>
<keyword evidence="7 11" id="KW-0863">Zinc-finger</keyword>
<evidence type="ECO:0008006" key="17">
    <source>
        <dbReference type="Google" id="ProtNLM"/>
    </source>
</evidence>
<dbReference type="CDD" id="cd01439">
    <property type="entry name" value="TCCD_inducible_PARP_like"/>
    <property type="match status" value="1"/>
</dbReference>
<dbReference type="InterPro" id="IPR012317">
    <property type="entry name" value="Poly(ADP-ribose)pol_cat_dom"/>
</dbReference>
<dbReference type="Pfam" id="PF24356">
    <property type="entry name" value="WHD_PARP12"/>
    <property type="match status" value="1"/>
</dbReference>
<evidence type="ECO:0000256" key="11">
    <source>
        <dbReference type="PROSITE-ProRule" id="PRU00723"/>
    </source>
</evidence>
<dbReference type="InterPro" id="IPR037197">
    <property type="entry name" value="WWE_dom_sf"/>
</dbReference>
<keyword evidence="3" id="KW-0963">Cytoplasm</keyword>
<dbReference type="GO" id="GO:1990404">
    <property type="term" value="F:NAD+-protein mono-ADP-ribosyltransferase activity"/>
    <property type="evidence" value="ECO:0007669"/>
    <property type="project" value="TreeGrafter"/>
</dbReference>
<evidence type="ECO:0000259" key="12">
    <source>
        <dbReference type="PROSITE" id="PS50103"/>
    </source>
</evidence>
<dbReference type="GO" id="GO:0008270">
    <property type="term" value="F:zinc ion binding"/>
    <property type="evidence" value="ECO:0007669"/>
    <property type="project" value="UniProtKB-KW"/>
</dbReference>
<evidence type="ECO:0000256" key="3">
    <source>
        <dbReference type="ARBA" id="ARBA00022490"/>
    </source>
</evidence>
<evidence type="ECO:0000256" key="10">
    <source>
        <dbReference type="ARBA" id="ARBA00024347"/>
    </source>
</evidence>
<dbReference type="Gene3D" id="3.30.720.50">
    <property type="match status" value="1"/>
</dbReference>
<evidence type="ECO:0000313" key="15">
    <source>
        <dbReference type="Ensembl" id="ENSOTSP00005095212.1"/>
    </source>
</evidence>
<evidence type="ECO:0000256" key="4">
    <source>
        <dbReference type="ARBA" id="ARBA00022553"/>
    </source>
</evidence>
<dbReference type="GO" id="GO:0003950">
    <property type="term" value="F:NAD+ poly-ADP-ribosyltransferase activity"/>
    <property type="evidence" value="ECO:0007669"/>
    <property type="project" value="InterPro"/>
</dbReference>
<evidence type="ECO:0000259" key="13">
    <source>
        <dbReference type="PROSITE" id="PS50918"/>
    </source>
</evidence>
<keyword evidence="8 11" id="KW-0862">Zinc</keyword>
<dbReference type="SMART" id="SM00356">
    <property type="entry name" value="ZnF_C3H1"/>
    <property type="match status" value="3"/>
</dbReference>
<dbReference type="PANTHER" id="PTHR45740:SF6">
    <property type="entry name" value="PROTEIN MONO-ADP-RIBOSYLTRANSFERASE PARP12"/>
    <property type="match status" value="1"/>
</dbReference>
<keyword evidence="16" id="KW-1185">Reference proteome</keyword>
<sequence>MTSSEIRLHSGEGTVGFEMVYDLFVNLAFEDLRKVPTITIPGAYYNTMSSVVSQYVTKIICGNQGCLDFKQLDQIVGQKFTCANEVLLGILRDSRKYAISEGKEKASGCVMSQDSVIVAKTSLRVCQTSHKECHQCDNLHICSHFVCGNCKYGNKCKKAHSLDCPHNAAIISEVGHHDLGEAELFQLLLQNDPYLMPEICSHYNKRVGEHGICKFKSSCTKLHLCLHFLQGDCRFGAGCKRAHTFDAPAMKILNSRGFSQENIKILHNIYKNKFIITHQENPAAVAPSLAPVMMPVEKHQPSSSSTSETDMNEICLFFIRSRCSFKDTCVRVHYHLPYKWQILDGVTWRDLDNVEEIEKAYCNPQNDTSGGSKPVNFLTMTCGSPPVRRLSTVSSVTKPPNFILTTEWLWYWRNDCGQWIEYGHEGGEGNVTSVISQILENAYQTDSDSEITFECGDQKYILSLKEMHQQNIRFKTKRAICRRPCFLSKEDVNAKLKSESKESTSSSVTVPPHWDKGLVPLSSQIEEYQKLEKLFKNTMASSTIHSIKRIQNPSLWRVFQWYKEQMMKKNGGKLVDERELFHGTDHSIIDVICEQNFDWRTCGVNGTLYGLGSYFARDASYSNAYIRSQSSSKKIMFVVLVLVGEFTNGCRTYRRPPQKSTSKALYDSCVDSEKNPSIFVVFEKQQIYPEYLIEYS</sequence>
<feature type="domain" description="WWE" evidence="13">
    <location>
        <begin position="395"/>
        <end position="482"/>
    </location>
</feature>
<keyword evidence="6" id="KW-0677">Repeat</keyword>
<dbReference type="PROSITE" id="PS50918">
    <property type="entry name" value="WWE"/>
    <property type="match status" value="1"/>
</dbReference>
<dbReference type="PROSITE" id="PS50103">
    <property type="entry name" value="ZF_C3H1"/>
    <property type="match status" value="2"/>
</dbReference>
<dbReference type="SUPFAM" id="SSF56399">
    <property type="entry name" value="ADP-ribosylation"/>
    <property type="match status" value="1"/>
</dbReference>
<evidence type="ECO:0000256" key="6">
    <source>
        <dbReference type="ARBA" id="ARBA00022737"/>
    </source>
</evidence>
<keyword evidence="5 11" id="KW-0479">Metal-binding</keyword>
<proteinExistence type="inferred from homology"/>
<evidence type="ECO:0000256" key="7">
    <source>
        <dbReference type="ARBA" id="ARBA00022771"/>
    </source>
</evidence>
<dbReference type="GO" id="GO:0005737">
    <property type="term" value="C:cytoplasm"/>
    <property type="evidence" value="ECO:0007669"/>
    <property type="project" value="UniProtKB-SubCell"/>
</dbReference>
<keyword evidence="9" id="KW-0539">Nucleus</keyword>
<dbReference type="GeneTree" id="ENSGT00940000154649"/>
<evidence type="ECO:0000256" key="9">
    <source>
        <dbReference type="ARBA" id="ARBA00023242"/>
    </source>
</evidence>
<evidence type="ECO:0000259" key="14">
    <source>
        <dbReference type="PROSITE" id="PS51059"/>
    </source>
</evidence>
<feature type="domain" description="PARP catalytic" evidence="14">
    <location>
        <begin position="503"/>
        <end position="696"/>
    </location>
</feature>
<dbReference type="InterPro" id="IPR000571">
    <property type="entry name" value="Znf_CCCH"/>
</dbReference>
<dbReference type="PANTHER" id="PTHR45740">
    <property type="entry name" value="POLY [ADP-RIBOSE] POLYMERASE"/>
    <property type="match status" value="1"/>
</dbReference>
<reference evidence="15" key="1">
    <citation type="submission" date="2025-08" db="UniProtKB">
        <authorList>
            <consortium name="Ensembl"/>
        </authorList>
    </citation>
    <scope>IDENTIFICATION</scope>
</reference>
<dbReference type="Pfam" id="PF25261">
    <property type="entry name" value="zf-CCCH_PARP12"/>
    <property type="match status" value="1"/>
</dbReference>
<evidence type="ECO:0000313" key="16">
    <source>
        <dbReference type="Proteomes" id="UP000694402"/>
    </source>
</evidence>
<gene>
    <name evidence="15" type="primary">LOC112218750</name>
</gene>
<name>A0A8C8JPT9_ONCTS</name>
<feature type="domain" description="C3H1-type" evidence="12">
    <location>
        <begin position="141"/>
        <end position="163"/>
    </location>
</feature>
<dbReference type="InterPro" id="IPR057602">
    <property type="entry name" value="Zfn-CCCH_PARP12"/>
</dbReference>
<feature type="domain" description="C3H1-type" evidence="12">
    <location>
        <begin position="224"/>
        <end position="246"/>
    </location>
</feature>
<dbReference type="Pfam" id="PF00644">
    <property type="entry name" value="PARP"/>
    <property type="match status" value="1"/>
</dbReference>
<evidence type="ECO:0000256" key="8">
    <source>
        <dbReference type="ARBA" id="ARBA00022833"/>
    </source>
</evidence>
<accession>A0A8C8JPT9</accession>
<dbReference type="SUPFAM" id="SSF117839">
    <property type="entry name" value="WWE domain"/>
    <property type="match status" value="1"/>
</dbReference>
<dbReference type="Pfam" id="PF23466">
    <property type="entry name" value="WWE_4"/>
    <property type="match status" value="1"/>
</dbReference>
<evidence type="ECO:0000256" key="1">
    <source>
        <dbReference type="ARBA" id="ARBA00004123"/>
    </source>
</evidence>
<reference evidence="15" key="2">
    <citation type="submission" date="2025-09" db="UniProtKB">
        <authorList>
            <consortium name="Ensembl"/>
        </authorList>
    </citation>
    <scope>IDENTIFICATION</scope>
</reference>
<organism evidence="15 16">
    <name type="scientific">Oncorhynchus tshawytscha</name>
    <name type="common">Chinook salmon</name>
    <name type="synonym">Salmo tshawytscha</name>
    <dbReference type="NCBI Taxonomy" id="74940"/>
    <lineage>
        <taxon>Eukaryota</taxon>
        <taxon>Metazoa</taxon>
        <taxon>Chordata</taxon>
        <taxon>Craniata</taxon>
        <taxon>Vertebrata</taxon>
        <taxon>Euteleostomi</taxon>
        <taxon>Actinopterygii</taxon>
        <taxon>Neopterygii</taxon>
        <taxon>Teleostei</taxon>
        <taxon>Protacanthopterygii</taxon>
        <taxon>Salmoniformes</taxon>
        <taxon>Salmonidae</taxon>
        <taxon>Salmoninae</taxon>
        <taxon>Oncorhynchus</taxon>
    </lineage>
</organism>
<dbReference type="InterPro" id="IPR051712">
    <property type="entry name" value="ARTD-AVP"/>
</dbReference>
<dbReference type="Gene3D" id="3.30.1370.210">
    <property type="match status" value="1"/>
</dbReference>
<dbReference type="PROSITE" id="PS51059">
    <property type="entry name" value="PARP_CATALYTIC"/>
    <property type="match status" value="1"/>
</dbReference>
<feature type="zinc finger region" description="C3H1-type" evidence="11">
    <location>
        <begin position="141"/>
        <end position="163"/>
    </location>
</feature>
<dbReference type="Proteomes" id="UP000694402">
    <property type="component" value="Unassembled WGS sequence"/>
</dbReference>
<evidence type="ECO:0000256" key="2">
    <source>
        <dbReference type="ARBA" id="ARBA00004496"/>
    </source>
</evidence>
<dbReference type="Ensembl" id="ENSOTST00005103172.2">
    <property type="protein sequence ID" value="ENSOTSP00005095212.1"/>
    <property type="gene ID" value="ENSOTSG00005044338.2"/>
</dbReference>
<dbReference type="Pfam" id="PF02825">
    <property type="entry name" value="WWE"/>
    <property type="match status" value="1"/>
</dbReference>